<evidence type="ECO:0000256" key="8">
    <source>
        <dbReference type="SAM" id="Phobius"/>
    </source>
</evidence>
<evidence type="ECO:0000256" key="6">
    <source>
        <dbReference type="ARBA" id="ARBA00022989"/>
    </source>
</evidence>
<dbReference type="InterPro" id="IPR003439">
    <property type="entry name" value="ABC_transporter-like_ATP-bd"/>
</dbReference>
<evidence type="ECO:0000259" key="10">
    <source>
        <dbReference type="PROSITE" id="PS50929"/>
    </source>
</evidence>
<keyword evidence="2" id="KW-1003">Cell membrane</keyword>
<dbReference type="SMART" id="SM00382">
    <property type="entry name" value="AAA"/>
    <property type="match status" value="1"/>
</dbReference>
<evidence type="ECO:0000256" key="3">
    <source>
        <dbReference type="ARBA" id="ARBA00022692"/>
    </source>
</evidence>
<keyword evidence="6 8" id="KW-1133">Transmembrane helix</keyword>
<evidence type="ECO:0000256" key="7">
    <source>
        <dbReference type="ARBA" id="ARBA00023136"/>
    </source>
</evidence>
<accession>A0ABQ5YNA2</accession>
<organism evidence="11 12">
    <name type="scientific">Chitinimonas prasina</name>
    <dbReference type="NCBI Taxonomy" id="1434937"/>
    <lineage>
        <taxon>Bacteria</taxon>
        <taxon>Pseudomonadati</taxon>
        <taxon>Pseudomonadota</taxon>
        <taxon>Betaproteobacteria</taxon>
        <taxon>Neisseriales</taxon>
        <taxon>Chitinibacteraceae</taxon>
        <taxon>Chitinimonas</taxon>
    </lineage>
</organism>
<dbReference type="PROSITE" id="PS00211">
    <property type="entry name" value="ABC_TRANSPORTER_1"/>
    <property type="match status" value="1"/>
</dbReference>
<evidence type="ECO:0000259" key="9">
    <source>
        <dbReference type="PROSITE" id="PS50893"/>
    </source>
</evidence>
<evidence type="ECO:0000256" key="2">
    <source>
        <dbReference type="ARBA" id="ARBA00022475"/>
    </source>
</evidence>
<reference evidence="12" key="1">
    <citation type="journal article" date="2019" name="Int. J. Syst. Evol. Microbiol.">
        <title>The Global Catalogue of Microorganisms (GCM) 10K type strain sequencing project: providing services to taxonomists for standard genome sequencing and annotation.</title>
        <authorList>
            <consortium name="The Broad Institute Genomics Platform"/>
            <consortium name="The Broad Institute Genome Sequencing Center for Infectious Disease"/>
            <person name="Wu L."/>
            <person name="Ma J."/>
        </authorList>
    </citation>
    <scope>NUCLEOTIDE SEQUENCE [LARGE SCALE GENOMIC DNA]</scope>
    <source>
        <strain evidence="12">NBRC 110044</strain>
    </source>
</reference>
<sequence length="618" mass="67705">MAAPLHLSTRAKLRYRSRLSTVRLAMHPLKKLLGYARNYRSDFRLAALYSVINKFFDVLPEVLIGVAVDIVVNGEKSFLAKQVLGSFGITDTWHQLLLLGVVNVLIWGGESFFEYLYSIKWRKLAQDLQHDLRLDAYQHVQKLEMAYFENQRTGNLMSILNEDINQMERFLNGGANQIIQVVCSSIMVSAVFFALQPTLAIISLLPIPAILLGAFWFQKRLAPRYAEVRVAAGDVSARLNNNLLGLATIKAFASESFEAKHIEEASNGYREANSRAIAVSSAITPVIRMAILAGFTATLVYGGWLTLQGDLAVGAYSVLVFLTQRLLWPLTGLAEVADMYQRSMAAIDRAMNLLNTPINIPYEGRHFPANGVKGELLFENVGFAYGETPTLQAINLSIPAGRTIAFVGSTGSGKSTLVKLLLRFYDAQSGRILLDGQAISELNLQDLRRCMGYVAQDSFLTDGTIADNIAYGVPDASEAAIAAAAQAAEATEFIAKLPLGFATRVGERGQKLSGGQRQRLALARAILKNPPILILDEATSAVDNETEAAIQRSLDIVSRDRTTIVIAHRLSTVRQADCIHLLEGGRIVESGTHEQLLAHNGGYAALWRLQTGERIGQS</sequence>
<keyword evidence="7 8" id="KW-0472">Membrane</keyword>
<dbReference type="EMBL" id="BSOG01000006">
    <property type="protein sequence ID" value="GLR14860.1"/>
    <property type="molecule type" value="Genomic_DNA"/>
</dbReference>
<dbReference type="Pfam" id="PF00005">
    <property type="entry name" value="ABC_tran"/>
    <property type="match status" value="1"/>
</dbReference>
<dbReference type="Gene3D" id="1.20.1560.10">
    <property type="entry name" value="ABC transporter type 1, transmembrane domain"/>
    <property type="match status" value="1"/>
</dbReference>
<dbReference type="Proteomes" id="UP001156706">
    <property type="component" value="Unassembled WGS sequence"/>
</dbReference>
<gene>
    <name evidence="11" type="ORF">GCM10007907_36500</name>
</gene>
<comment type="caution">
    <text evidence="11">The sequence shown here is derived from an EMBL/GenBank/DDBJ whole genome shotgun (WGS) entry which is preliminary data.</text>
</comment>
<proteinExistence type="predicted"/>
<keyword evidence="3 8" id="KW-0812">Transmembrane</keyword>
<keyword evidence="4" id="KW-0547">Nucleotide-binding</keyword>
<evidence type="ECO:0000313" key="11">
    <source>
        <dbReference type="EMBL" id="GLR14860.1"/>
    </source>
</evidence>
<comment type="subcellular location">
    <subcellularLocation>
        <location evidence="1">Cell membrane</location>
        <topology evidence="1">Multi-pass membrane protein</topology>
    </subcellularLocation>
</comment>
<dbReference type="PROSITE" id="PS50929">
    <property type="entry name" value="ABC_TM1F"/>
    <property type="match status" value="1"/>
</dbReference>
<dbReference type="SUPFAM" id="SSF90123">
    <property type="entry name" value="ABC transporter transmembrane region"/>
    <property type="match status" value="1"/>
</dbReference>
<evidence type="ECO:0000256" key="4">
    <source>
        <dbReference type="ARBA" id="ARBA00022741"/>
    </source>
</evidence>
<evidence type="ECO:0000256" key="1">
    <source>
        <dbReference type="ARBA" id="ARBA00004651"/>
    </source>
</evidence>
<dbReference type="InterPro" id="IPR003593">
    <property type="entry name" value="AAA+_ATPase"/>
</dbReference>
<feature type="transmembrane region" description="Helical" evidence="8">
    <location>
        <begin position="199"/>
        <end position="217"/>
    </location>
</feature>
<evidence type="ECO:0000313" key="12">
    <source>
        <dbReference type="Proteomes" id="UP001156706"/>
    </source>
</evidence>
<dbReference type="PANTHER" id="PTHR24221:SF601">
    <property type="entry name" value="ABC TRANSPORTER"/>
    <property type="match status" value="1"/>
</dbReference>
<dbReference type="PROSITE" id="PS50893">
    <property type="entry name" value="ABC_TRANSPORTER_2"/>
    <property type="match status" value="1"/>
</dbReference>
<evidence type="ECO:0000256" key="5">
    <source>
        <dbReference type="ARBA" id="ARBA00022840"/>
    </source>
</evidence>
<dbReference type="InterPro" id="IPR011527">
    <property type="entry name" value="ABC1_TM_dom"/>
</dbReference>
<dbReference type="InterPro" id="IPR017871">
    <property type="entry name" value="ABC_transporter-like_CS"/>
</dbReference>
<dbReference type="Pfam" id="PF00664">
    <property type="entry name" value="ABC_membrane"/>
    <property type="match status" value="1"/>
</dbReference>
<dbReference type="PANTHER" id="PTHR24221">
    <property type="entry name" value="ATP-BINDING CASSETTE SUB-FAMILY B"/>
    <property type="match status" value="1"/>
</dbReference>
<dbReference type="SUPFAM" id="SSF52540">
    <property type="entry name" value="P-loop containing nucleoside triphosphate hydrolases"/>
    <property type="match status" value="1"/>
</dbReference>
<dbReference type="InterPro" id="IPR027417">
    <property type="entry name" value="P-loop_NTPase"/>
</dbReference>
<feature type="domain" description="ABC transmembrane type-1" evidence="10">
    <location>
        <begin position="45"/>
        <end position="342"/>
    </location>
</feature>
<dbReference type="InterPro" id="IPR036640">
    <property type="entry name" value="ABC1_TM_sf"/>
</dbReference>
<protein>
    <submittedName>
        <fullName evidence="11">ABC transporter</fullName>
    </submittedName>
</protein>
<name>A0ABQ5YNA2_9NEIS</name>
<dbReference type="InterPro" id="IPR039421">
    <property type="entry name" value="Type_1_exporter"/>
</dbReference>
<keyword evidence="12" id="KW-1185">Reference proteome</keyword>
<keyword evidence="5" id="KW-0067">ATP-binding</keyword>
<feature type="domain" description="ABC transporter" evidence="9">
    <location>
        <begin position="376"/>
        <end position="609"/>
    </location>
</feature>
<dbReference type="CDD" id="cd18565">
    <property type="entry name" value="ABC_6TM_exporter_like"/>
    <property type="match status" value="1"/>
</dbReference>
<dbReference type="Gene3D" id="3.40.50.300">
    <property type="entry name" value="P-loop containing nucleotide triphosphate hydrolases"/>
    <property type="match status" value="1"/>
</dbReference>
<feature type="transmembrane region" description="Helical" evidence="8">
    <location>
        <begin position="276"/>
        <end position="301"/>
    </location>
</feature>